<dbReference type="InterPro" id="IPR030394">
    <property type="entry name" value="G_HFLX_dom"/>
</dbReference>
<dbReference type="EMBL" id="CP021434">
    <property type="protein sequence ID" value="ARU62897.1"/>
    <property type="molecule type" value="Genomic_DNA"/>
</dbReference>
<keyword evidence="2 8" id="KW-0479">Metal-binding</keyword>
<reference evidence="11" key="1">
    <citation type="submission" date="2017-05" db="EMBL/GenBank/DDBJ databases">
        <authorList>
            <person name="Sung H."/>
        </authorList>
    </citation>
    <scope>NUCLEOTIDE SEQUENCE [LARGE SCALE GENOMIC DNA]</scope>
    <source>
        <strain evidence="11">AR23208</strain>
    </source>
</reference>
<feature type="binding site" evidence="8">
    <location>
        <position position="244"/>
    </location>
    <ligand>
        <name>Mg(2+)</name>
        <dbReference type="ChEBI" id="CHEBI:18420"/>
    </ligand>
</feature>
<gene>
    <name evidence="6" type="primary">hflX</name>
    <name evidence="10" type="ORF">CBW65_19375</name>
</gene>
<accession>A0A1Y0IR36</accession>
<dbReference type="PRINTS" id="PR00326">
    <property type="entry name" value="GTP1OBG"/>
</dbReference>
<name>A0A1Y0IR36_9BACL</name>
<evidence type="ECO:0000259" key="9">
    <source>
        <dbReference type="PROSITE" id="PS51705"/>
    </source>
</evidence>
<dbReference type="NCBIfam" id="TIGR03156">
    <property type="entry name" value="GTP_HflX"/>
    <property type="match status" value="1"/>
</dbReference>
<dbReference type="GO" id="GO:0046872">
    <property type="term" value="F:metal ion binding"/>
    <property type="evidence" value="ECO:0007669"/>
    <property type="project" value="UniProtKB-KW"/>
</dbReference>
<comment type="cofactor">
    <cofactor evidence="8">
        <name>Mg(2+)</name>
        <dbReference type="ChEBI" id="CHEBI:18420"/>
    </cofactor>
</comment>
<keyword evidence="5 6" id="KW-0342">GTP-binding</keyword>
<proteinExistence type="inferred from homology"/>
<dbReference type="PIRSF" id="PIRSF006809">
    <property type="entry name" value="GTP-binding_hflX_prd"/>
    <property type="match status" value="1"/>
</dbReference>
<keyword evidence="11" id="KW-1185">Reference proteome</keyword>
<dbReference type="InterPro" id="IPR042108">
    <property type="entry name" value="GTPase_HflX_N_sf"/>
</dbReference>
<dbReference type="GO" id="GO:0005525">
    <property type="term" value="F:GTP binding"/>
    <property type="evidence" value="ECO:0007669"/>
    <property type="project" value="UniProtKB-UniRule"/>
</dbReference>
<dbReference type="CDD" id="cd01878">
    <property type="entry name" value="HflX"/>
    <property type="match status" value="1"/>
</dbReference>
<evidence type="ECO:0000256" key="7">
    <source>
        <dbReference type="PIRSR" id="PIRSR006809-1"/>
    </source>
</evidence>
<dbReference type="SUPFAM" id="SSF52540">
    <property type="entry name" value="P-loop containing nucleoside triphosphate hydrolases"/>
    <property type="match status" value="1"/>
</dbReference>
<dbReference type="GO" id="GO:0043022">
    <property type="term" value="F:ribosome binding"/>
    <property type="evidence" value="ECO:0007669"/>
    <property type="project" value="TreeGrafter"/>
</dbReference>
<evidence type="ECO:0000256" key="3">
    <source>
        <dbReference type="ARBA" id="ARBA00022741"/>
    </source>
</evidence>
<comment type="subcellular location">
    <subcellularLocation>
        <location evidence="6">Cytoplasm</location>
    </subcellularLocation>
    <text evidence="6">May associate with membranes.</text>
</comment>
<dbReference type="Pfam" id="PF16360">
    <property type="entry name" value="GTP-bdg_M"/>
    <property type="match status" value="1"/>
</dbReference>
<evidence type="ECO:0000313" key="10">
    <source>
        <dbReference type="EMBL" id="ARU62897.1"/>
    </source>
</evidence>
<evidence type="ECO:0000256" key="4">
    <source>
        <dbReference type="ARBA" id="ARBA00022842"/>
    </source>
</evidence>
<dbReference type="Pfam" id="PF01926">
    <property type="entry name" value="MMR_HSR1"/>
    <property type="match status" value="1"/>
</dbReference>
<dbReference type="GO" id="GO:0003924">
    <property type="term" value="F:GTPase activity"/>
    <property type="evidence" value="ECO:0007669"/>
    <property type="project" value="UniProtKB-UniRule"/>
</dbReference>
<dbReference type="GO" id="GO:0005737">
    <property type="term" value="C:cytoplasm"/>
    <property type="evidence" value="ECO:0007669"/>
    <property type="project" value="UniProtKB-SubCell"/>
</dbReference>
<dbReference type="OrthoDB" id="9812272at2"/>
<dbReference type="PANTHER" id="PTHR10229:SF0">
    <property type="entry name" value="GTP-BINDING PROTEIN 6-RELATED"/>
    <property type="match status" value="1"/>
</dbReference>
<dbReference type="InterPro" id="IPR032305">
    <property type="entry name" value="GTP-bd_M"/>
</dbReference>
<dbReference type="HAMAP" id="MF_00900">
    <property type="entry name" value="GTPase_HflX"/>
    <property type="match status" value="1"/>
</dbReference>
<dbReference type="FunFam" id="3.40.50.11060:FF:000001">
    <property type="entry name" value="GTPase HflX"/>
    <property type="match status" value="1"/>
</dbReference>
<keyword evidence="4 8" id="KW-0460">Magnesium</keyword>
<dbReference type="Gene3D" id="3.40.50.11060">
    <property type="entry name" value="GTPase HflX, N-terminal domain"/>
    <property type="match status" value="1"/>
</dbReference>
<feature type="binding site" evidence="7">
    <location>
        <begin position="210"/>
        <end position="217"/>
    </location>
    <ligand>
        <name>GTP</name>
        <dbReference type="ChEBI" id="CHEBI:37565"/>
    </ligand>
</feature>
<feature type="domain" description="Hflx-type G" evidence="9">
    <location>
        <begin position="204"/>
        <end position="375"/>
    </location>
</feature>
<dbReference type="Pfam" id="PF13167">
    <property type="entry name" value="GTP-bdg_N"/>
    <property type="match status" value="1"/>
</dbReference>
<dbReference type="Gene3D" id="3.40.50.300">
    <property type="entry name" value="P-loop containing nucleotide triphosphate hydrolases"/>
    <property type="match status" value="1"/>
</dbReference>
<sequence length="456" mass="51302">MHDIQEQQNRVERAVLVGLRLNQKDETIWTMAFQELHGLVETAGAEVVTEVVQNRGLPDSATYIGSGKLDELRAVVEELEADLVVFDAELSPKHVRNLEEALPCRVLDRTQIILDIFALRAKTREGKLQVELAQLNYLLPRLTGRGASMSRLGGGVGTRGPGETKLETDRRYIHRRLVELSRQLDEVRKHRDLHRQRRKKQDVPVIAFVGYTNAGKSTLMRKIVERYGTGSKEVAEGRNRLFDTLDTTTRQVQLPDGKTAIFSDTVGFIQQLPHSLVKAFRSTLEETAEADLIVHVVDASHPNFDVQMETVYGVLGQLDVLNRPVLTAFNKIDLVPGTWLGNDPNSTETIRLSALQGDGVQDMMEKIDDLVGVRHLIVKAEVPYKESALVARIHREGRLFAEEHRESGTYLHAEVPQAIAEELRPYLIEEAQEAKPAKSVKTNEQMIFDMTDSTLQ</sequence>
<feature type="binding site" evidence="7">
    <location>
        <begin position="330"/>
        <end position="333"/>
    </location>
    <ligand>
        <name>GTP</name>
        <dbReference type="ChEBI" id="CHEBI:37565"/>
    </ligand>
</feature>
<dbReference type="PROSITE" id="PS51705">
    <property type="entry name" value="G_HFLX"/>
    <property type="match status" value="1"/>
</dbReference>
<keyword evidence="1 6" id="KW-0963">Cytoplasm</keyword>
<protein>
    <recommendedName>
        <fullName evidence="6">GTPase HflX</fullName>
    </recommendedName>
    <alternativeName>
        <fullName evidence="6">GTP-binding protein HflX</fullName>
    </alternativeName>
</protein>
<comment type="similarity">
    <text evidence="6">Belongs to the TRAFAC class OBG-HflX-like GTPase superfamily. HflX GTPase family.</text>
</comment>
<feature type="binding site" evidence="7">
    <location>
        <begin position="264"/>
        <end position="267"/>
    </location>
    <ligand>
        <name>GTP</name>
        <dbReference type="ChEBI" id="CHEBI:37565"/>
    </ligand>
</feature>
<dbReference type="AlphaFoldDB" id="A0A1Y0IR36"/>
<organism evidence="10 11">
    <name type="scientific">Tumebacillus avium</name>
    <dbReference type="NCBI Taxonomy" id="1903704"/>
    <lineage>
        <taxon>Bacteria</taxon>
        <taxon>Bacillati</taxon>
        <taxon>Bacillota</taxon>
        <taxon>Bacilli</taxon>
        <taxon>Bacillales</taxon>
        <taxon>Alicyclobacillaceae</taxon>
        <taxon>Tumebacillus</taxon>
    </lineage>
</organism>
<comment type="subunit">
    <text evidence="6">Monomer. Associates with the 50S ribosomal subunit.</text>
</comment>
<dbReference type="PANTHER" id="PTHR10229">
    <property type="entry name" value="GTP-BINDING PROTEIN HFLX"/>
    <property type="match status" value="1"/>
</dbReference>
<evidence type="ECO:0000256" key="1">
    <source>
        <dbReference type="ARBA" id="ARBA00022490"/>
    </source>
</evidence>
<feature type="binding site" evidence="7">
    <location>
        <begin position="353"/>
        <end position="355"/>
    </location>
    <ligand>
        <name>GTP</name>
        <dbReference type="ChEBI" id="CHEBI:37565"/>
    </ligand>
</feature>
<evidence type="ECO:0000256" key="5">
    <source>
        <dbReference type="ARBA" id="ARBA00023134"/>
    </source>
</evidence>
<dbReference type="KEGG" id="tum:CBW65_19375"/>
<evidence type="ECO:0000256" key="2">
    <source>
        <dbReference type="ARBA" id="ARBA00022723"/>
    </source>
</evidence>
<feature type="binding site" evidence="8">
    <location>
        <position position="217"/>
    </location>
    <ligand>
        <name>Mg(2+)</name>
        <dbReference type="ChEBI" id="CHEBI:18420"/>
    </ligand>
</feature>
<keyword evidence="3 6" id="KW-0547">Nucleotide-binding</keyword>
<dbReference type="InterPro" id="IPR027417">
    <property type="entry name" value="P-loop_NTPase"/>
</dbReference>
<dbReference type="Gene3D" id="6.10.250.2860">
    <property type="match status" value="1"/>
</dbReference>
<evidence type="ECO:0000313" key="11">
    <source>
        <dbReference type="Proteomes" id="UP000195437"/>
    </source>
</evidence>
<comment type="function">
    <text evidence="6">GTPase that associates with the 50S ribosomal subunit and may have a role during protein synthesis or ribosome biogenesis.</text>
</comment>
<feature type="binding site" evidence="7">
    <location>
        <begin position="242"/>
        <end position="246"/>
    </location>
    <ligand>
        <name>GTP</name>
        <dbReference type="ChEBI" id="CHEBI:37565"/>
    </ligand>
</feature>
<dbReference type="InterPro" id="IPR016496">
    <property type="entry name" value="GTPase_HflX"/>
</dbReference>
<evidence type="ECO:0000256" key="6">
    <source>
        <dbReference type="HAMAP-Rule" id="MF_00900"/>
    </source>
</evidence>
<evidence type="ECO:0000256" key="8">
    <source>
        <dbReference type="PIRSR" id="PIRSR006809-2"/>
    </source>
</evidence>
<dbReference type="InterPro" id="IPR025121">
    <property type="entry name" value="GTPase_HflX_N"/>
</dbReference>
<dbReference type="InterPro" id="IPR006073">
    <property type="entry name" value="GTP-bd"/>
</dbReference>
<dbReference type="RefSeq" id="WP_087458247.1">
    <property type="nucleotide sequence ID" value="NZ_CP021434.1"/>
</dbReference>
<dbReference type="Proteomes" id="UP000195437">
    <property type="component" value="Chromosome"/>
</dbReference>